<name>A0A285C0M1_9PROT</name>
<accession>A0A285C0M1</accession>
<protein>
    <recommendedName>
        <fullName evidence="3">Toprim domain-containing protein</fullName>
    </recommendedName>
</protein>
<dbReference type="CDD" id="cd01029">
    <property type="entry name" value="TOPRIM_primases"/>
    <property type="match status" value="1"/>
</dbReference>
<proteinExistence type="predicted"/>
<reference evidence="1 2" key="1">
    <citation type="submission" date="2017-08" db="EMBL/GenBank/DDBJ databases">
        <authorList>
            <person name="de Groot N.N."/>
        </authorList>
    </citation>
    <scope>NUCLEOTIDE SEQUENCE [LARGE SCALE GENOMIC DNA]</scope>
    <source>
        <strain evidence="1 2">Nm15</strain>
    </source>
</reference>
<dbReference type="Pfam" id="PF13148">
    <property type="entry name" value="DUF3987"/>
    <property type="match status" value="1"/>
</dbReference>
<evidence type="ECO:0000313" key="1">
    <source>
        <dbReference type="EMBL" id="SNX60696.1"/>
    </source>
</evidence>
<dbReference type="RefSeq" id="WP_172424112.1">
    <property type="nucleotide sequence ID" value="NZ_LT907782.1"/>
</dbReference>
<dbReference type="InterPro" id="IPR025048">
    <property type="entry name" value="DUF3987"/>
</dbReference>
<organism evidence="1 2">
    <name type="scientific">Nitrosomonas ureae</name>
    <dbReference type="NCBI Taxonomy" id="44577"/>
    <lineage>
        <taxon>Bacteria</taxon>
        <taxon>Pseudomonadati</taxon>
        <taxon>Pseudomonadota</taxon>
        <taxon>Betaproteobacteria</taxon>
        <taxon>Nitrosomonadales</taxon>
        <taxon>Nitrosomonadaceae</taxon>
        <taxon>Nitrosomonas</taxon>
    </lineage>
</organism>
<evidence type="ECO:0000313" key="2">
    <source>
        <dbReference type="Proteomes" id="UP000242498"/>
    </source>
</evidence>
<dbReference type="Proteomes" id="UP000242498">
    <property type="component" value="Chromosome I"/>
</dbReference>
<dbReference type="EMBL" id="LT907782">
    <property type="protein sequence ID" value="SNX60696.1"/>
    <property type="molecule type" value="Genomic_DNA"/>
</dbReference>
<dbReference type="Gene3D" id="3.40.1360.10">
    <property type="match status" value="1"/>
</dbReference>
<gene>
    <name evidence="1" type="ORF">SAMN06296273_2166</name>
</gene>
<evidence type="ECO:0008006" key="3">
    <source>
        <dbReference type="Google" id="ProtNLM"/>
    </source>
</evidence>
<dbReference type="InterPro" id="IPR034154">
    <property type="entry name" value="TOPRIM_DnaG/twinkle"/>
</dbReference>
<dbReference type="SUPFAM" id="SSF56731">
    <property type="entry name" value="DNA primase core"/>
    <property type="match status" value="1"/>
</dbReference>
<sequence>MMQGIPQTFKGKPRRHVWEYRSNQGEQIGCVARFDDGKKKEIVPYFKRINGHNWQHGSATEPRPLFGLDILNQATDDRSVFIVEGEKAAAALQSLGLVAITSQGGSNAAHKADWKPLNGRERIYLLPDNDKAGESYIKAVTAILMSLDKPPALSIVRLPNLPPAGDIVDWITSKIDKVLLDWDGYEPIPKSIIDNGALLNDFMEAVKQHSEPVPDEWKVTSGKANTTTWQAPISLESAQLPPWPNNVFPGSIQDFVSALSESTETPPELSAMMVLAAISAAAQGKYRVRVKQDYFEPVNVWTCAALLPGSRKTAVQKAAIAPLTQWEKLQREKLEPAIKKALANNATIREQINCLRKQASKAKGAEFEQLKKEIADIEASLPEIPTVPQIWAQDVTPENLGTIMADNNERMAILSDEAGIFDILGGRYSGGVPNLDLFLQGHAGSAIRVNRGSRPPVFMHTPTLTFGLSPQPEVLRGLTEKPSFRGRGLLGRFLYVLPPSNLGYRTLDASPIFPDYVTRYDGILTGILNQEMASDNDGKPCPHILKITVDAVQIWHTFALRVEAGMREGGTYAHLTDWAGKLPGSVIRIAALLHIARYSLIRPWEKEIGIEDMNAAIRMADALSIHALAVFDLMGADPALDGARVILRWIKRQGYPEFTFRDCHYAHKTRYKRTADLEPAIEVLIERYFIRQRVAKVPHRPSRIFEVNPTILRDTL</sequence>
<dbReference type="AlphaFoldDB" id="A0A285C0M1"/>